<feature type="compositionally biased region" description="Low complexity" evidence="1">
    <location>
        <begin position="8"/>
        <end position="23"/>
    </location>
</feature>
<feature type="compositionally biased region" description="Basic and acidic residues" evidence="1">
    <location>
        <begin position="92"/>
        <end position="114"/>
    </location>
</feature>
<evidence type="ECO:0000313" key="3">
    <source>
        <dbReference type="Proteomes" id="UP000030744"/>
    </source>
</evidence>
<dbReference type="VEuPathDB" id="ToxoDB:EMH_0037250"/>
<reference evidence="2" key="2">
    <citation type="submission" date="2013-10" db="EMBL/GenBank/DDBJ databases">
        <authorList>
            <person name="Aslett M."/>
        </authorList>
    </citation>
    <scope>NUCLEOTIDE SEQUENCE [LARGE SCALE GENOMIC DNA]</scope>
    <source>
        <strain evidence="2">Houghton</strain>
    </source>
</reference>
<feature type="compositionally biased region" description="Basic residues" evidence="1">
    <location>
        <begin position="63"/>
        <end position="76"/>
    </location>
</feature>
<evidence type="ECO:0000256" key="1">
    <source>
        <dbReference type="SAM" id="MobiDB-lite"/>
    </source>
</evidence>
<dbReference type="Proteomes" id="UP000030744">
    <property type="component" value="Unassembled WGS sequence"/>
</dbReference>
<evidence type="ECO:0000313" key="2">
    <source>
        <dbReference type="EMBL" id="CDJ28039.1"/>
    </source>
</evidence>
<protein>
    <submittedName>
        <fullName evidence="2">Uncharacterized protein</fullName>
    </submittedName>
</protein>
<sequence>MVSEEAEATAVPAAPQPAPQALEDGGGGAPKTTDQQHRNQRHRHSKMVGEGPPRPLTDEGGRQRRKHQQMKVKRKGGAPEMQLARHGPLKGGRHETGSQEKGPLERGFQRKLPDEGSPQVKGPQEKGTQGTGQKEKGPQERGPQVSWAQGKMLERGLQLIQGWGFREKGTVGDPLREVLSLKEEGPPGAAGCVGGLWCRLAALPSPSVSGAS</sequence>
<proteinExistence type="predicted"/>
<dbReference type="AlphaFoldDB" id="U6JRH8"/>
<dbReference type="GeneID" id="25378503"/>
<keyword evidence="3" id="KW-1185">Reference proteome</keyword>
<dbReference type="RefSeq" id="XP_013350616.1">
    <property type="nucleotide sequence ID" value="XM_013495162.1"/>
</dbReference>
<gene>
    <name evidence="2" type="ORF">EMH_0037250</name>
</gene>
<feature type="compositionally biased region" description="Low complexity" evidence="1">
    <location>
        <begin position="121"/>
        <end position="132"/>
    </location>
</feature>
<organism evidence="2 3">
    <name type="scientific">Eimeria mitis</name>
    <dbReference type="NCBI Taxonomy" id="44415"/>
    <lineage>
        <taxon>Eukaryota</taxon>
        <taxon>Sar</taxon>
        <taxon>Alveolata</taxon>
        <taxon>Apicomplexa</taxon>
        <taxon>Conoidasida</taxon>
        <taxon>Coccidia</taxon>
        <taxon>Eucoccidiorida</taxon>
        <taxon>Eimeriorina</taxon>
        <taxon>Eimeriidae</taxon>
        <taxon>Eimeria</taxon>
    </lineage>
</organism>
<name>U6JRH8_9EIME</name>
<reference evidence="2" key="1">
    <citation type="submission" date="2013-10" db="EMBL/GenBank/DDBJ databases">
        <title>Genomic analysis of the causative agents of coccidiosis in chickens.</title>
        <authorList>
            <person name="Reid A.J."/>
            <person name="Blake D."/>
            <person name="Billington K."/>
            <person name="Browne H."/>
            <person name="Dunn M."/>
            <person name="Hung S."/>
            <person name="Kawahara F."/>
            <person name="Miranda-Saavedra D."/>
            <person name="Mourier T."/>
            <person name="Nagra H."/>
            <person name="Otto T.D."/>
            <person name="Rawlings N."/>
            <person name="Sanchez A."/>
            <person name="Sanders M."/>
            <person name="Subramaniam C."/>
            <person name="Tay Y."/>
            <person name="Dear P."/>
            <person name="Doerig C."/>
            <person name="Gruber A."/>
            <person name="Parkinson J."/>
            <person name="Shirley M."/>
            <person name="Wan K.L."/>
            <person name="Berriman M."/>
            <person name="Tomley F."/>
            <person name="Pain A."/>
        </authorList>
    </citation>
    <scope>NUCLEOTIDE SEQUENCE [LARGE SCALE GENOMIC DNA]</scope>
    <source>
        <strain evidence="2">Houghton</strain>
    </source>
</reference>
<dbReference type="EMBL" id="HG680720">
    <property type="protein sequence ID" value="CDJ28039.1"/>
    <property type="molecule type" value="Genomic_DNA"/>
</dbReference>
<accession>U6JRH8</accession>
<feature type="region of interest" description="Disordered" evidence="1">
    <location>
        <begin position="1"/>
        <end position="150"/>
    </location>
</feature>